<gene>
    <name evidence="2" type="ORF">EV186_10573</name>
</gene>
<dbReference type="SUPFAM" id="SSF51556">
    <property type="entry name" value="Metallo-dependent hydrolases"/>
    <property type="match status" value="1"/>
</dbReference>
<dbReference type="RefSeq" id="WP_133852262.1">
    <property type="nucleotide sequence ID" value="NZ_SNXZ01000005.1"/>
</dbReference>
<accession>A0A4R6S5A5</accession>
<protein>
    <submittedName>
        <fullName evidence="2">Amidohydrolase family protein</fullName>
    </submittedName>
</protein>
<dbReference type="AlphaFoldDB" id="A0A4R6S5A5"/>
<sequence length="249" mass="26701">MTRLHDANCRLGGYPWGVVGGSAVPDLLSAMDRLGIERALVSHTMAWRHDPATGNRRVVAELRGQQRLRPCWVALPESCGELDKPDRFVAAALAAGVGAMRVYPKDHGFDLDDPDFAHYAAAFAEAGLPLLVDLAEAGWRPIEALATAHPRLAVIVCQTGYRVLRQAMAVLGRTENVHLDLSDLSTHEGLEWLAATVGPHRLVFGTGGPLRDPAEAVTRLLWSELSDDDAAAVGHANLEAMLPGPGVFG</sequence>
<dbReference type="Pfam" id="PF04909">
    <property type="entry name" value="Amidohydro_2"/>
    <property type="match status" value="1"/>
</dbReference>
<organism evidence="2 3">
    <name type="scientific">Labedaea rhizosphaerae</name>
    <dbReference type="NCBI Taxonomy" id="598644"/>
    <lineage>
        <taxon>Bacteria</taxon>
        <taxon>Bacillati</taxon>
        <taxon>Actinomycetota</taxon>
        <taxon>Actinomycetes</taxon>
        <taxon>Pseudonocardiales</taxon>
        <taxon>Pseudonocardiaceae</taxon>
        <taxon>Labedaea</taxon>
    </lineage>
</organism>
<comment type="caution">
    <text evidence="2">The sequence shown here is derived from an EMBL/GenBank/DDBJ whole genome shotgun (WGS) entry which is preliminary data.</text>
</comment>
<feature type="domain" description="Amidohydrolase-related" evidence="1">
    <location>
        <begin position="41"/>
        <end position="241"/>
    </location>
</feature>
<name>A0A4R6S5A5_LABRH</name>
<reference evidence="2 3" key="1">
    <citation type="submission" date="2019-03" db="EMBL/GenBank/DDBJ databases">
        <title>Genomic Encyclopedia of Type Strains, Phase IV (KMG-IV): sequencing the most valuable type-strain genomes for metagenomic binning, comparative biology and taxonomic classification.</title>
        <authorList>
            <person name="Goeker M."/>
        </authorList>
    </citation>
    <scope>NUCLEOTIDE SEQUENCE [LARGE SCALE GENOMIC DNA]</scope>
    <source>
        <strain evidence="2 3">DSM 45361</strain>
    </source>
</reference>
<dbReference type="InterPro" id="IPR032466">
    <property type="entry name" value="Metal_Hydrolase"/>
</dbReference>
<evidence type="ECO:0000259" key="1">
    <source>
        <dbReference type="Pfam" id="PF04909"/>
    </source>
</evidence>
<dbReference type="InterPro" id="IPR006680">
    <property type="entry name" value="Amidohydro-rel"/>
</dbReference>
<dbReference type="Gene3D" id="3.20.20.140">
    <property type="entry name" value="Metal-dependent hydrolases"/>
    <property type="match status" value="1"/>
</dbReference>
<dbReference type="OrthoDB" id="3690969at2"/>
<keyword evidence="2" id="KW-0378">Hydrolase</keyword>
<evidence type="ECO:0000313" key="3">
    <source>
        <dbReference type="Proteomes" id="UP000295444"/>
    </source>
</evidence>
<dbReference type="GO" id="GO:0016787">
    <property type="term" value="F:hydrolase activity"/>
    <property type="evidence" value="ECO:0007669"/>
    <property type="project" value="UniProtKB-KW"/>
</dbReference>
<dbReference type="EMBL" id="SNXZ01000005">
    <property type="protein sequence ID" value="TDP94841.1"/>
    <property type="molecule type" value="Genomic_DNA"/>
</dbReference>
<proteinExistence type="predicted"/>
<evidence type="ECO:0000313" key="2">
    <source>
        <dbReference type="EMBL" id="TDP94841.1"/>
    </source>
</evidence>
<keyword evidence="3" id="KW-1185">Reference proteome</keyword>
<dbReference type="Proteomes" id="UP000295444">
    <property type="component" value="Unassembled WGS sequence"/>
</dbReference>